<evidence type="ECO:0000313" key="7">
    <source>
        <dbReference type="EMBL" id="MDN5216731.1"/>
    </source>
</evidence>
<evidence type="ECO:0000256" key="5">
    <source>
        <dbReference type="ARBA" id="ARBA00023237"/>
    </source>
</evidence>
<comment type="subcellular location">
    <subcellularLocation>
        <location evidence="1">Cell outer membrane</location>
    </subcellularLocation>
</comment>
<comment type="similarity">
    <text evidence="2">Belongs to the SusD family.</text>
</comment>
<dbReference type="Pfam" id="PF07980">
    <property type="entry name" value="SusD_RagB"/>
    <property type="match status" value="1"/>
</dbReference>
<keyword evidence="8" id="KW-1185">Reference proteome</keyword>
<dbReference type="Proteomes" id="UP001172083">
    <property type="component" value="Unassembled WGS sequence"/>
</dbReference>
<dbReference type="InterPro" id="IPR012944">
    <property type="entry name" value="SusD_RagB_dom"/>
</dbReference>
<sequence length="507" mass="56405">MKITNKFIYFLGAAMFLSLFSCDLDEDLQEDLDLSQALEITEVDALIQGTYNAMHSPFIDQSRWWAASQHTTDETIGPTRAGDWDDNGVWRVLHDHTWNADHAFLGDTFNELLQVVFSATNVLSFQPTAAQAAEARFLRAFAVFAVADGWGQVPVREPGENLLLPPQVLTGIEAVDFVISETEAIMNDLPDAPVTAANKDAARVLLMKAYLNKGAFTSRSSPTFEASDLAQVISLADQIAANGYEVADNFYDNFAPSNGTISTENIFTYENIPGRSRGTGNNVRSRWFCTLHYNNNPSGWNGFATIADFYDKFDDADVRKSADYDGVTDRSGLKVGFLEGQQFDENGTALTDRPGNPLVFTKDIKLIETESNFEVTGVRVIKYPPDYDNGDNVDNDLVFYRYSDVLLMKAEAILRNGGSTAEAVALVNQIREKRGVADLTTIDLDGILDERGFELYWEGHRRQDLIRFGKYLDAYTQKPVSGTERLFFPIPSTALAVNPNLSQNPNY</sequence>
<feature type="domain" description="RagB/SusD" evidence="6">
    <location>
        <begin position="263"/>
        <end position="507"/>
    </location>
</feature>
<dbReference type="InterPro" id="IPR011990">
    <property type="entry name" value="TPR-like_helical_dom_sf"/>
</dbReference>
<keyword evidence="3" id="KW-0732">Signal</keyword>
<dbReference type="RefSeq" id="WP_346762069.1">
    <property type="nucleotide sequence ID" value="NZ_JAUJEB010000010.1"/>
</dbReference>
<dbReference type="Gene3D" id="1.25.40.390">
    <property type="match status" value="1"/>
</dbReference>
<keyword evidence="4" id="KW-0472">Membrane</keyword>
<comment type="caution">
    <text evidence="7">The sequence shown here is derived from an EMBL/GenBank/DDBJ whole genome shotgun (WGS) entry which is preliminary data.</text>
</comment>
<proteinExistence type="inferred from homology"/>
<dbReference type="EMBL" id="JAUJEB010000010">
    <property type="protein sequence ID" value="MDN5216731.1"/>
    <property type="molecule type" value="Genomic_DNA"/>
</dbReference>
<organism evidence="7 8">
    <name type="scientific">Agaribacillus aureus</name>
    <dbReference type="NCBI Taxonomy" id="3051825"/>
    <lineage>
        <taxon>Bacteria</taxon>
        <taxon>Pseudomonadati</taxon>
        <taxon>Bacteroidota</taxon>
        <taxon>Cytophagia</taxon>
        <taxon>Cytophagales</taxon>
        <taxon>Splendidivirgaceae</taxon>
        <taxon>Agaribacillus</taxon>
    </lineage>
</organism>
<evidence type="ECO:0000256" key="3">
    <source>
        <dbReference type="ARBA" id="ARBA00022729"/>
    </source>
</evidence>
<evidence type="ECO:0000256" key="1">
    <source>
        <dbReference type="ARBA" id="ARBA00004442"/>
    </source>
</evidence>
<evidence type="ECO:0000259" key="6">
    <source>
        <dbReference type="Pfam" id="PF07980"/>
    </source>
</evidence>
<evidence type="ECO:0000313" key="8">
    <source>
        <dbReference type="Proteomes" id="UP001172083"/>
    </source>
</evidence>
<evidence type="ECO:0000256" key="2">
    <source>
        <dbReference type="ARBA" id="ARBA00006275"/>
    </source>
</evidence>
<dbReference type="PROSITE" id="PS51257">
    <property type="entry name" value="PROKAR_LIPOPROTEIN"/>
    <property type="match status" value="1"/>
</dbReference>
<reference evidence="7" key="1">
    <citation type="submission" date="2023-06" db="EMBL/GenBank/DDBJ databases">
        <title>Genomic of Agaribacillus aureum.</title>
        <authorList>
            <person name="Wang G."/>
        </authorList>
    </citation>
    <scope>NUCLEOTIDE SEQUENCE</scope>
    <source>
        <strain evidence="7">BMA12</strain>
    </source>
</reference>
<evidence type="ECO:0000256" key="4">
    <source>
        <dbReference type="ARBA" id="ARBA00023136"/>
    </source>
</evidence>
<accession>A0ABT8LI66</accession>
<protein>
    <submittedName>
        <fullName evidence="7">RagB/SusD family nutrient uptake outer membrane protein</fullName>
    </submittedName>
</protein>
<dbReference type="SUPFAM" id="SSF48452">
    <property type="entry name" value="TPR-like"/>
    <property type="match status" value="1"/>
</dbReference>
<name>A0ABT8LI66_9BACT</name>
<gene>
    <name evidence="7" type="ORF">QQ020_31970</name>
</gene>
<keyword evidence="5" id="KW-0998">Cell outer membrane</keyword>